<feature type="compositionally biased region" description="Basic and acidic residues" evidence="1">
    <location>
        <begin position="1583"/>
        <end position="1596"/>
    </location>
</feature>
<accession>A0A098LL96</accession>
<feature type="region of interest" description="Disordered" evidence="1">
    <location>
        <begin position="1536"/>
        <end position="1637"/>
    </location>
</feature>
<evidence type="ECO:0000313" key="3">
    <source>
        <dbReference type="Proteomes" id="UP000030185"/>
    </source>
</evidence>
<feature type="compositionally biased region" description="Low complexity" evidence="1">
    <location>
        <begin position="1626"/>
        <end position="1637"/>
    </location>
</feature>
<keyword evidence="3" id="KW-1185">Reference proteome</keyword>
<gene>
    <name evidence="2" type="ORF">MYP_4452</name>
</gene>
<name>A0A098LL96_9BACT</name>
<dbReference type="EMBL" id="BBLT01000011">
    <property type="protein sequence ID" value="GAL87222.1"/>
    <property type="molecule type" value="Genomic_DNA"/>
</dbReference>
<comment type="caution">
    <text evidence="2">The sequence shown here is derived from an EMBL/GenBank/DDBJ whole genome shotgun (WGS) entry which is preliminary data.</text>
</comment>
<dbReference type="eggNOG" id="ENOG502Z869">
    <property type="taxonomic scope" value="Bacteria"/>
</dbReference>
<evidence type="ECO:0000313" key="2">
    <source>
        <dbReference type="EMBL" id="GAL87222.1"/>
    </source>
</evidence>
<evidence type="ECO:0000256" key="1">
    <source>
        <dbReference type="SAM" id="MobiDB-lite"/>
    </source>
</evidence>
<sequence>MLVASNFNNAWSGFSDDQKKKIIETCQKMLKSKKLKTNPNFSDFFATLAASKNNNLSASNLDTLLAITQYAVEKYDGQKLNTFFPTIRLVVEKGMIYSSGYNRLYFKGGSYNFRMVKAKEEASIIDQYDQQLALEEQQDQSQNQSNDDGWGNAKDMDKKKKEFFSDWDNAEAQENNWGTLEENQQTPEAQNIYEVGYVPNPQPPIDGAIIEFKDVDFTFVTAYDSTSLKGTSGSLMLKNNLFVGKGGTFDWTMAGLNPGEITAELKDYNFPVKSTKLVCENAVLTYPAKTDAKVEGIFEFNSKKHKSIEENQYPRFKSYGSNIDIKGLGDNIRYHGGLSLAGRRMYSSSIDEGSASIEILHEGKTKIRSVSPRFAMTDSTITSDVSSIVLYQTETDSIFHPGGSLKYNKNKATVRITKPNGYRHSPFLDSYHKIEIVADALSWNLAGSQIDFNITNGRDQIAALFESEEYFSGDKYSGMQGMYKFHPLQMIVAHADKTKSDVMFADDVAKAYKLEPLTVRGAMVQLMKTGFIDFSPKSGEIKLRRKARHYVLSRRDKKDYDNITFVSISPGGANATLDLNTNELVVRGVDKIYISDSLNVNFVPDKRELKILKNRDFSFHGKINTQNFQFIGNDFNFVYDSFLVHLKTIDQIRLAVESKEKTEKGKARVLGNELRYSSGTLYINKPDNKSGRKRIPAYPIFDATSGATVFFDKPTIANGAYDTTIKFKIPPFKIDSLSSDDPQAIGFDGSFETGGIFPEFKEKLIVMPDYSLGFIHDVPKNGYQLYTGTGTYFNRISLDNKGIRGDGDITYLNATLKSKDFAFFKDSVLTEGTSVVNKEGTCAQAASQEVNYPDMVVNDYRLKWLPKADSMFISNAKEPIKFYKNTGDMHGTAILTKNGMFGKGVLITRGSESESPKFHFEQTKFAARETLFKVKSDNPDKPALKCEQVKLNFDLDQSIAQFSPEQQGFASNEFPYAQYKTSLDEGTWDLKKKKIFMKMPEGGNINKSYFYSTRRDQDSLVFNATDAVYDMEKLTLNVFGIPYIKVADGLVYPDSSKVIVEENAVMRTLKNAKIVLDSVTKYHQLYDGIIDIEGRKKFAGEATYQYVNLGADTLSFKFQDFRLVESEKKKEGAHTVAMGAIREEDSLEVAPKILYKGKVTLFAEKKFLAFDGFLKLDLKGALSYSQWLKYNNDGSKADVVINVDNAVAGNGTPLTTGMYFDTRSNEMYTTFISQKRNQLDHDIFSTKGVLEYIAQKGLFRVGVPDRLAGKTKQGSIFSYDDANSTAEYSGKFNLLKENKNITLDAAGFGKSDLTNFKYEFNTILSFNFKVTSSVLAAVGKNMKTMASAFPLDTSETSEKIFARDTVLVYKLAELIGNAGAEKFKSQKSLGYAPLPMIDSDFGKNVVFSDVNLKWSAEYKAFYSVGTIYVSNILKDDINKAMPGHIEIKKTPKGDVINIYLEAGPHSWYYITYDDNRFAVTSSNDEVNSILAGKSKGELPDRSKFYYVKAENGEKTRFVTMFKERYLGIQEDLNESIPESQEYEQEDDAPGEIQEDAPGDEIPSVGEELIEETPAKKSSKPAKKGKEDTRNYDKYKLPDQNLDQGREQPAGGDKPDPSIEDRKKQQQDQQKMKNLFGN</sequence>
<proteinExistence type="predicted"/>
<dbReference type="Proteomes" id="UP000030185">
    <property type="component" value="Unassembled WGS sequence"/>
</dbReference>
<dbReference type="STRING" id="153721.MYP_4452"/>
<organism evidence="2 3">
    <name type="scientific">Sporocytophaga myxococcoides</name>
    <dbReference type="NCBI Taxonomy" id="153721"/>
    <lineage>
        <taxon>Bacteria</taxon>
        <taxon>Pseudomonadati</taxon>
        <taxon>Bacteroidota</taxon>
        <taxon>Cytophagia</taxon>
        <taxon>Cytophagales</taxon>
        <taxon>Cytophagaceae</taxon>
        <taxon>Sporocytophaga</taxon>
    </lineage>
</organism>
<reference evidence="2 3" key="1">
    <citation type="submission" date="2014-09" db="EMBL/GenBank/DDBJ databases">
        <title>Sporocytophaga myxococcoides PG-01 genome sequencing.</title>
        <authorList>
            <person name="Liu L."/>
            <person name="Gao P.J."/>
            <person name="Chen G.J."/>
            <person name="Wang L.S."/>
        </authorList>
    </citation>
    <scope>NUCLEOTIDE SEQUENCE [LARGE SCALE GENOMIC DNA]</scope>
    <source>
        <strain evidence="2 3">PG-01</strain>
    </source>
</reference>
<protein>
    <submittedName>
        <fullName evidence="2">Uncharacterized protein</fullName>
    </submittedName>
</protein>
<feature type="compositionally biased region" description="Basic and acidic residues" evidence="1">
    <location>
        <begin position="1612"/>
        <end position="1625"/>
    </location>
</feature>
<feature type="compositionally biased region" description="Acidic residues" evidence="1">
    <location>
        <begin position="1540"/>
        <end position="1558"/>
    </location>
</feature>